<evidence type="ECO:0000256" key="1">
    <source>
        <dbReference type="ARBA" id="ARBA00009391"/>
    </source>
</evidence>
<keyword evidence="5" id="KW-0233">DNA recombination</keyword>
<evidence type="ECO:0000256" key="4">
    <source>
        <dbReference type="ARBA" id="ARBA00022840"/>
    </source>
</evidence>
<dbReference type="GO" id="GO:0003697">
    <property type="term" value="F:single-stranded DNA binding"/>
    <property type="evidence" value="ECO:0007669"/>
    <property type="project" value="InterPro"/>
</dbReference>
<evidence type="ECO:0000313" key="8">
    <source>
        <dbReference type="Proteomes" id="UP000320231"/>
    </source>
</evidence>
<dbReference type="KEGG" id="hsr:HSBAA_30770"/>
<dbReference type="GO" id="GO:0006281">
    <property type="term" value="P:DNA repair"/>
    <property type="evidence" value="ECO:0007669"/>
    <property type="project" value="InterPro"/>
</dbReference>
<evidence type="ECO:0000313" key="7">
    <source>
        <dbReference type="EMBL" id="BBI61771.1"/>
    </source>
</evidence>
<evidence type="ECO:0000256" key="2">
    <source>
        <dbReference type="ARBA" id="ARBA00015553"/>
    </source>
</evidence>
<keyword evidence="3" id="KW-0547">Nucleotide-binding</keyword>
<name>A0A455UB27_9GAMM</name>
<dbReference type="GO" id="GO:0008094">
    <property type="term" value="F:ATP-dependent activity, acting on DNA"/>
    <property type="evidence" value="ECO:0007669"/>
    <property type="project" value="InterPro"/>
</dbReference>
<dbReference type="PANTHER" id="PTHR45900:SF1">
    <property type="entry name" value="MITOCHONDRIAL DNA REPAIR PROTEIN RECA HOMOLOG-RELATED"/>
    <property type="match status" value="1"/>
</dbReference>
<dbReference type="AlphaFoldDB" id="A0A455UB27"/>
<dbReference type="InterPro" id="IPR027417">
    <property type="entry name" value="P-loop_NTPase"/>
</dbReference>
<evidence type="ECO:0000259" key="6">
    <source>
        <dbReference type="PROSITE" id="PS50163"/>
    </source>
</evidence>
<feature type="domain" description="RecA family profile 2" evidence="6">
    <location>
        <begin position="6"/>
        <end position="70"/>
    </location>
</feature>
<dbReference type="InterPro" id="IPR049428">
    <property type="entry name" value="RecA-like_N"/>
</dbReference>
<protein>
    <recommendedName>
        <fullName evidence="2">Protein RecA</fullName>
    </recommendedName>
</protein>
<dbReference type="PRINTS" id="PR00142">
    <property type="entry name" value="RECA"/>
</dbReference>
<dbReference type="PANTHER" id="PTHR45900">
    <property type="entry name" value="RECA"/>
    <property type="match status" value="1"/>
</dbReference>
<dbReference type="GO" id="GO:0005829">
    <property type="term" value="C:cytosol"/>
    <property type="evidence" value="ECO:0007669"/>
    <property type="project" value="TreeGrafter"/>
</dbReference>
<evidence type="ECO:0000256" key="5">
    <source>
        <dbReference type="ARBA" id="ARBA00023172"/>
    </source>
</evidence>
<dbReference type="Pfam" id="PF00154">
    <property type="entry name" value="RecA_N"/>
    <property type="match status" value="1"/>
</dbReference>
<dbReference type="Proteomes" id="UP000320231">
    <property type="component" value="Chromosome"/>
</dbReference>
<gene>
    <name evidence="7" type="ORF">HSBAA_30770</name>
</gene>
<keyword evidence="4" id="KW-0067">ATP-binding</keyword>
<dbReference type="GO" id="GO:0006310">
    <property type="term" value="P:DNA recombination"/>
    <property type="evidence" value="ECO:0007669"/>
    <property type="project" value="UniProtKB-KW"/>
</dbReference>
<dbReference type="EMBL" id="AP019514">
    <property type="protein sequence ID" value="BBI61771.1"/>
    <property type="molecule type" value="Genomic_DNA"/>
</dbReference>
<dbReference type="Gene3D" id="3.40.50.300">
    <property type="entry name" value="P-loop containing nucleotide triphosphate hydrolases"/>
    <property type="match status" value="1"/>
</dbReference>
<dbReference type="InterPro" id="IPR020587">
    <property type="entry name" value="RecA_monomer-monomer_interface"/>
</dbReference>
<evidence type="ECO:0000256" key="3">
    <source>
        <dbReference type="ARBA" id="ARBA00022741"/>
    </source>
</evidence>
<dbReference type="PROSITE" id="PS50163">
    <property type="entry name" value="RECA_3"/>
    <property type="match status" value="1"/>
</dbReference>
<organism evidence="7 8">
    <name type="scientific">Vreelandella sulfidaeris</name>
    <dbReference type="NCBI Taxonomy" id="115553"/>
    <lineage>
        <taxon>Bacteria</taxon>
        <taxon>Pseudomonadati</taxon>
        <taxon>Pseudomonadota</taxon>
        <taxon>Gammaproteobacteria</taxon>
        <taxon>Oceanospirillales</taxon>
        <taxon>Halomonadaceae</taxon>
        <taxon>Vreelandella</taxon>
    </lineage>
</organism>
<accession>A0A455UB27</accession>
<proteinExistence type="inferred from homology"/>
<comment type="similarity">
    <text evidence="1">Belongs to the RecA family.</text>
</comment>
<reference evidence="7 8" key="1">
    <citation type="journal article" date="2019" name="Microbiol. Resour. Announc.">
        <title>Complete Genome Sequence of Halomonas sulfidaeris Strain Esulfide1 Isolated from a Metal Sulfide Rock at a Depth of 2,200 Meters, Obtained Using Nanopore Sequencing.</title>
        <authorList>
            <person name="Saito M."/>
            <person name="Nishigata A."/>
            <person name="Galipon J."/>
            <person name="Arakawa K."/>
        </authorList>
    </citation>
    <scope>NUCLEOTIDE SEQUENCE [LARGE SCALE GENOMIC DNA]</scope>
    <source>
        <strain evidence="7 8">ATCC BAA-803</strain>
    </source>
</reference>
<dbReference type="GO" id="GO:0005524">
    <property type="term" value="F:ATP binding"/>
    <property type="evidence" value="ECO:0007669"/>
    <property type="project" value="UniProtKB-KW"/>
</dbReference>
<dbReference type="InterPro" id="IPR013765">
    <property type="entry name" value="DNA_recomb/repair_RecA"/>
</dbReference>
<sequence length="148" mass="16055">MIRLPPPGGDAVKFYASVRIRLGRTMIKKSASDSTKVGQQIGAECIKNKVSAPFRKCKWNFMFNDDGTGNFDVEGSLVEYMCEHEILQGGGKKSAYCYWEGEKITKKKLAGMIKSDPAVAAAIKALLDGASVDDINIDLTADEDDTAA</sequence>